<keyword evidence="2 3" id="KW-0694">RNA-binding</keyword>
<organism evidence="6 7">
    <name type="scientific">Streblomastix strix</name>
    <dbReference type="NCBI Taxonomy" id="222440"/>
    <lineage>
        <taxon>Eukaryota</taxon>
        <taxon>Metamonada</taxon>
        <taxon>Preaxostyla</taxon>
        <taxon>Oxymonadida</taxon>
        <taxon>Streblomastigidae</taxon>
        <taxon>Streblomastix</taxon>
    </lineage>
</organism>
<feature type="region of interest" description="Disordered" evidence="4">
    <location>
        <begin position="286"/>
        <end position="310"/>
    </location>
</feature>
<feature type="domain" description="RRM" evidence="5">
    <location>
        <begin position="204"/>
        <end position="278"/>
    </location>
</feature>
<comment type="caution">
    <text evidence="6">The sequence shown here is derived from an EMBL/GenBank/DDBJ whole genome shotgun (WGS) entry which is preliminary data.</text>
</comment>
<accession>A0A5J4XBB2</accession>
<dbReference type="CDD" id="cd12422">
    <property type="entry name" value="RRM2_PTBP1_hnRNPL_like"/>
    <property type="match status" value="1"/>
</dbReference>
<dbReference type="PANTHER" id="PTHR15592">
    <property type="entry name" value="MATRIN 3/NUCLEAR PROTEIN 220-RELATED"/>
    <property type="match status" value="1"/>
</dbReference>
<dbReference type="SUPFAM" id="SSF54928">
    <property type="entry name" value="RNA-binding domain, RBD"/>
    <property type="match status" value="2"/>
</dbReference>
<feature type="region of interest" description="Disordered" evidence="4">
    <location>
        <begin position="171"/>
        <end position="195"/>
    </location>
</feature>
<dbReference type="GO" id="GO:0003723">
    <property type="term" value="F:RNA binding"/>
    <property type="evidence" value="ECO:0007669"/>
    <property type="project" value="UniProtKB-UniRule"/>
</dbReference>
<feature type="domain" description="RRM" evidence="5">
    <location>
        <begin position="339"/>
        <end position="413"/>
    </location>
</feature>
<dbReference type="InterPro" id="IPR035979">
    <property type="entry name" value="RBD_domain_sf"/>
</dbReference>
<evidence type="ECO:0000256" key="1">
    <source>
        <dbReference type="ARBA" id="ARBA00022737"/>
    </source>
</evidence>
<dbReference type="OrthoDB" id="296632at2759"/>
<dbReference type="EMBL" id="SNRW01000019">
    <property type="protein sequence ID" value="KAA6404212.1"/>
    <property type="molecule type" value="Genomic_DNA"/>
</dbReference>
<feature type="compositionally biased region" description="Polar residues" evidence="4">
    <location>
        <begin position="176"/>
        <end position="195"/>
    </location>
</feature>
<dbReference type="Gene3D" id="3.30.70.330">
    <property type="match status" value="3"/>
</dbReference>
<sequence>MHQELKGGDPPSSDIGRPGRVLLVTIHNQLYPITVDVLSQIFSPYETNPLKTVERIVIFQRPAGLQALVQFSSVDVATRALELNGKNIYSNCCTLQLQYSNMEEVTVRENSDRSKDFTNPNLPDRANEPILKQPREAPVRHANYSNSSQFVYHSSPNRAISSRELNAAGGSRSLFRPQTASSSSRYQPNYQNQSQNVGMGGISSVLLISRIPHNRMKCQQLFNLFSNYGAIVRIKVLRGKPDKALVQYEDIRQAENALYYLRGVRVFGSDLDVTYSKFQEIRPSSNALVGGSSHTGQQQQQGERNEEDGEAAEYLGTTQNRAIFTNQNPHEVTVLGPTTILHISGVSPETTQEQITQHFSQVGTVNGVRIFDTAGRHMALVQYANLAAAVDAMALLHQTQLNGRILRLSFTRNHI</sequence>
<protein>
    <submittedName>
        <fullName evidence="6">Putative Polypyrimidine tract-binding protein</fullName>
    </submittedName>
</protein>
<gene>
    <name evidence="6" type="ORF">EZS28_000256</name>
</gene>
<feature type="compositionally biased region" description="Polar residues" evidence="4">
    <location>
        <begin position="286"/>
        <end position="295"/>
    </location>
</feature>
<dbReference type="InterPro" id="IPR021790">
    <property type="entry name" value="PTBP1-like_RRM2"/>
</dbReference>
<evidence type="ECO:0000313" key="7">
    <source>
        <dbReference type="Proteomes" id="UP000324800"/>
    </source>
</evidence>
<evidence type="ECO:0000256" key="2">
    <source>
        <dbReference type="ARBA" id="ARBA00022884"/>
    </source>
</evidence>
<dbReference type="InterPro" id="IPR012677">
    <property type="entry name" value="Nucleotide-bd_a/b_plait_sf"/>
</dbReference>
<dbReference type="SMART" id="SM00360">
    <property type="entry name" value="RRM"/>
    <property type="match status" value="3"/>
</dbReference>
<dbReference type="AlphaFoldDB" id="A0A5J4XBB2"/>
<dbReference type="Proteomes" id="UP000324800">
    <property type="component" value="Unassembled WGS sequence"/>
</dbReference>
<dbReference type="Pfam" id="PF00076">
    <property type="entry name" value="RRM_1"/>
    <property type="match status" value="1"/>
</dbReference>
<name>A0A5J4XBB2_9EUKA</name>
<feature type="compositionally biased region" description="Basic and acidic residues" evidence="4">
    <location>
        <begin position="106"/>
        <end position="116"/>
    </location>
</feature>
<evidence type="ECO:0000256" key="3">
    <source>
        <dbReference type="PROSITE-ProRule" id="PRU00176"/>
    </source>
</evidence>
<proteinExistence type="predicted"/>
<dbReference type="PROSITE" id="PS50102">
    <property type="entry name" value="RRM"/>
    <property type="match status" value="2"/>
</dbReference>
<feature type="region of interest" description="Disordered" evidence="4">
    <location>
        <begin position="106"/>
        <end position="138"/>
    </location>
</feature>
<keyword evidence="1" id="KW-0677">Repeat</keyword>
<evidence type="ECO:0000313" key="6">
    <source>
        <dbReference type="EMBL" id="KAA6404212.1"/>
    </source>
</evidence>
<evidence type="ECO:0000259" key="5">
    <source>
        <dbReference type="PROSITE" id="PS50102"/>
    </source>
</evidence>
<reference evidence="6 7" key="1">
    <citation type="submission" date="2019-03" db="EMBL/GenBank/DDBJ databases">
        <title>Single cell metagenomics reveals metabolic interactions within the superorganism composed of flagellate Streblomastix strix and complex community of Bacteroidetes bacteria on its surface.</title>
        <authorList>
            <person name="Treitli S.C."/>
            <person name="Kolisko M."/>
            <person name="Husnik F."/>
            <person name="Keeling P."/>
            <person name="Hampl V."/>
        </authorList>
    </citation>
    <scope>NUCLEOTIDE SEQUENCE [LARGE SCALE GENOMIC DNA]</scope>
    <source>
        <strain evidence="6">ST1C</strain>
    </source>
</reference>
<dbReference type="Pfam" id="PF11835">
    <property type="entry name" value="RRM_8"/>
    <property type="match status" value="1"/>
</dbReference>
<dbReference type="Pfam" id="PF13893">
    <property type="entry name" value="RRM_5"/>
    <property type="match status" value="1"/>
</dbReference>
<evidence type="ECO:0000256" key="4">
    <source>
        <dbReference type="SAM" id="MobiDB-lite"/>
    </source>
</evidence>
<dbReference type="InterPro" id="IPR000504">
    <property type="entry name" value="RRM_dom"/>
</dbReference>